<dbReference type="AlphaFoldDB" id="A0A6J4SJR9"/>
<dbReference type="SUPFAM" id="SSF53474">
    <property type="entry name" value="alpha/beta-Hydrolases"/>
    <property type="match status" value="1"/>
</dbReference>
<dbReference type="InterPro" id="IPR050266">
    <property type="entry name" value="AB_hydrolase_sf"/>
</dbReference>
<reference evidence="2" key="1">
    <citation type="submission" date="2020-02" db="EMBL/GenBank/DDBJ databases">
        <authorList>
            <person name="Meier V. D."/>
        </authorList>
    </citation>
    <scope>NUCLEOTIDE SEQUENCE</scope>
    <source>
        <strain evidence="2">AVDCRST_MAG96</strain>
    </source>
</reference>
<organism evidence="2">
    <name type="scientific">uncultured Segetibacter sp</name>
    <dbReference type="NCBI Taxonomy" id="481133"/>
    <lineage>
        <taxon>Bacteria</taxon>
        <taxon>Pseudomonadati</taxon>
        <taxon>Bacteroidota</taxon>
        <taxon>Chitinophagia</taxon>
        <taxon>Chitinophagales</taxon>
        <taxon>Chitinophagaceae</taxon>
        <taxon>Segetibacter</taxon>
        <taxon>environmental samples</taxon>
    </lineage>
</organism>
<dbReference type="PANTHER" id="PTHR43798">
    <property type="entry name" value="MONOACYLGLYCEROL LIPASE"/>
    <property type="match status" value="1"/>
</dbReference>
<protein>
    <recommendedName>
        <fullName evidence="1">AB hydrolase-1 domain-containing protein</fullName>
    </recommendedName>
</protein>
<feature type="domain" description="AB hydrolase-1" evidence="1">
    <location>
        <begin position="53"/>
        <end position="157"/>
    </location>
</feature>
<evidence type="ECO:0000313" key="2">
    <source>
        <dbReference type="EMBL" id="CAA9500978.1"/>
    </source>
</evidence>
<evidence type="ECO:0000259" key="1">
    <source>
        <dbReference type="Pfam" id="PF00561"/>
    </source>
</evidence>
<dbReference type="PANTHER" id="PTHR43798:SF33">
    <property type="entry name" value="HYDROLASE, PUTATIVE (AFU_ORTHOLOGUE AFUA_2G14860)-RELATED"/>
    <property type="match status" value="1"/>
</dbReference>
<dbReference type="InterPro" id="IPR029058">
    <property type="entry name" value="AB_hydrolase_fold"/>
</dbReference>
<dbReference type="EMBL" id="CADCVN010000761">
    <property type="protein sequence ID" value="CAA9500978.1"/>
    <property type="molecule type" value="Genomic_DNA"/>
</dbReference>
<accession>A0A6J4SJR9</accession>
<dbReference type="InterPro" id="IPR000073">
    <property type="entry name" value="AB_hydrolase_1"/>
</dbReference>
<dbReference type="GO" id="GO:0016020">
    <property type="term" value="C:membrane"/>
    <property type="evidence" value="ECO:0007669"/>
    <property type="project" value="TreeGrafter"/>
</dbReference>
<dbReference type="Gene3D" id="3.40.50.1820">
    <property type="entry name" value="alpha/beta hydrolase"/>
    <property type="match status" value="1"/>
</dbReference>
<proteinExistence type="predicted"/>
<dbReference type="PROSITE" id="PS51257">
    <property type="entry name" value="PROKAR_LIPOPROTEIN"/>
    <property type="match status" value="1"/>
</dbReference>
<name>A0A6J4SJR9_9BACT</name>
<sequence length="321" mass="36056">MEKFLFSFLLCLCISGLSSCRKDHQRQAYETKFINGSTNNRLEVLDWGGKGQPILFLTGLGNTAHAFVDFAPKFTDKFHVYVMSRRGYGASEQTANGYGVDTLANDIFTVTKALQLNKVILIGHSIAGDEISKFASSYPGSVDKVIYLDAAYDRTNLDSFNSHMPAFPNPTTQDSSSLQSIKNFMARTTGISMPDEELKNTIVFSSDGRYQKHITPDFIPALILKGVERPDYKNIKCAALAIYAVSTSVNQLFPFYASLDADNKKRADISFRFYTNYAEEQRETFRKEVKNGAVKEIKGAHHYVFISNADETETLIREFLK</sequence>
<gene>
    <name evidence="2" type="ORF">AVDCRST_MAG96-1969</name>
</gene>
<dbReference type="Pfam" id="PF00561">
    <property type="entry name" value="Abhydrolase_1"/>
    <property type="match status" value="1"/>
</dbReference>